<proteinExistence type="predicted"/>
<accession>A0A7Y3Z7U9</accession>
<protein>
    <recommendedName>
        <fullName evidence="3">DUF3859 domain-containing protein</fullName>
    </recommendedName>
</protein>
<reference evidence="1 2" key="1">
    <citation type="submission" date="2019-08" db="EMBL/GenBank/DDBJ databases">
        <title>Draft genome sequencing and comparative genomics of hatchery-associated Vibrios.</title>
        <authorList>
            <person name="Kehlet-Delgado H."/>
            <person name="Mueller R.S."/>
        </authorList>
    </citation>
    <scope>NUCLEOTIDE SEQUENCE [LARGE SCALE GENOMIC DNA]</scope>
    <source>
        <strain evidence="1 2">00-78-3</strain>
    </source>
</reference>
<organism evidence="1 2">
    <name type="scientific">Vibrio rotiferianus</name>
    <dbReference type="NCBI Taxonomy" id="190895"/>
    <lineage>
        <taxon>Bacteria</taxon>
        <taxon>Pseudomonadati</taxon>
        <taxon>Pseudomonadota</taxon>
        <taxon>Gammaproteobacteria</taxon>
        <taxon>Vibrionales</taxon>
        <taxon>Vibrionaceae</taxon>
        <taxon>Vibrio</taxon>
    </lineage>
</organism>
<evidence type="ECO:0000313" key="2">
    <source>
        <dbReference type="Proteomes" id="UP000572072"/>
    </source>
</evidence>
<dbReference type="Proteomes" id="UP000572072">
    <property type="component" value="Unassembled WGS sequence"/>
</dbReference>
<dbReference type="Gene3D" id="2.60.40.2390">
    <property type="match status" value="1"/>
</dbReference>
<gene>
    <name evidence="1" type="ORF">F0262_06570</name>
</gene>
<dbReference type="RefSeq" id="WP_171357421.1">
    <property type="nucleotide sequence ID" value="NZ_VTYN01000005.1"/>
</dbReference>
<comment type="caution">
    <text evidence="1">The sequence shown here is derived from an EMBL/GenBank/DDBJ whole genome shotgun (WGS) entry which is preliminary data.</text>
</comment>
<dbReference type="EMBL" id="VTYN01000005">
    <property type="protein sequence ID" value="NOH47715.1"/>
    <property type="molecule type" value="Genomic_DNA"/>
</dbReference>
<name>A0A7Y3Z7U9_9VIBR</name>
<sequence length="1356" mass="156972">MSVALDTQSLVVEYDPQSLESLRQALRHYREALLQENAFDNYHCHVRFQVNNGCDDQIGSLVENKTAQEVFAYVGYSYKSDIQPTQLLNSTYLTSEGAFFLRACQHQALESELEETAKLICHLARQFNDSSEMWVSEEQVFGLLPLLIVGLTFPRLAFYLGGYTIPYWDSEHAPHGELALGVLTNHLGYTHDTLKAFCYCDNSTARGYMFDDSKHESASDITTHSQVTGLLKIFREKPHEFEVFRSLMKQRFADQDYLQYTDDSRYYVERPVDRFIYSIMSPIHGIDIDDHEADYHAVMMSNFIDSSAEQAAVALTSEIEAYLGRPIVPPKVIENEDDYYRDHYYYRGTGIAQWKSFITEGFNEGKTIWHYIESGEDAQILDVIEPCNIQIAARKGNFDISEKFEYYLGRYDSYHEEMMTIASDILHDWHNEDLDDAAIAENNQKILRLFDVLHCWNNKASFHADVAHGLVHDFELISDEDFTQRYNGDWKAQFLNYVKECGAYRDNIRQKETQLAHELLNKHREEATVLLEQLADAFDEEFSLASQLAFCAGMLYHDKRHGINDRATEAFEDKLASSLKSELLLALSENSRFHCIENAEKRWRYVPLTEEEESQAKQDWKIVDAFLNNESDDFDVTLKSFKDNIEQLSDSRQINKNQPYYEFLRDFDDKAQKLLVAAHVWGSLQNTPEQIYCHRLLLLWLTSAPAKVTRMLSYFYCDRYGELSDQSHSFVDDLEYHSEIDKLTARLELLLSQIDRRDDDEISLIDMYFDQFEAQQQTEQNKQFVRSALKKLRPDAELRFFELLEQRRPNIKTSYYDEALLDSIRYTVSEQVGRRNPNGYAITKEQCKTVEWITAQIEQTTSLNSEQLQKLLDTLKTNFIRDFDTSYGVPGIDELYWKASPHIQDNLLNLLAIKPSLGLKQLENERELSLPELFQQLYERDAQLIVLLKYAIKQHWVSAMPWFTKQTDLKRYTDQLEISQLLKLIELVANLPEFTTLISEYAQHPSLKVQQLVADIQAGKYRHAALSPFELLDWGIYHIPEDDDPSELIKQTTLVRAEDQRCFGLRIGYFPEDDDDEDGYEPEVALTVRIDHPYRASIGGYSHEYESSIQLNHSNCLTWNLGEKSSNSTGVYRYRIYHPNGDLLADKVFHVVDDSPRQMALLGEVQQKAPFESSRIGSICLNQGLLDFVDAKTKPYGMIFGCKLPEKPMPVHCHTKDNQLEITEIHVTPAEPTQWFYASNPTYAFMEQRVKSRVLLVGSTITITETQSKKSLWKNAVKQSSPVALIQPDETKANNVAAIYLDKCGAKVFYGFDEKDNLCRIAVTNVKYGLARRFFIRVMNRIAKKIMKDGGEFMPH</sequence>
<evidence type="ECO:0000313" key="1">
    <source>
        <dbReference type="EMBL" id="NOH47715.1"/>
    </source>
</evidence>
<evidence type="ECO:0008006" key="3">
    <source>
        <dbReference type="Google" id="ProtNLM"/>
    </source>
</evidence>